<name>A0A6C0FBX0_9ZZZZ</name>
<dbReference type="EMBL" id="MN738829">
    <property type="protein sequence ID" value="QHT38361.1"/>
    <property type="molecule type" value="Genomic_DNA"/>
</dbReference>
<organism evidence="1">
    <name type="scientific">viral metagenome</name>
    <dbReference type="NCBI Taxonomy" id="1070528"/>
    <lineage>
        <taxon>unclassified sequences</taxon>
        <taxon>metagenomes</taxon>
        <taxon>organismal metagenomes</taxon>
    </lineage>
</organism>
<accession>A0A6C0FBX0</accession>
<sequence>MTQTSDILTKIAFSGMLIALLNFLCTYKSVPDDFKINPEKFRPFQPLGIIQPKTYEEVINIAFQKMSSGEKVPDIKCAVKMDLTPEEINSLKTYILSEIKKTITTLPTPTKVAPLVGEEFSIIDVEGYFVRNTAVITFMLFHKRRHFGMNCRVIANKNTDPSNENNNPPWFIHKIQYASEDIYDKESKVTGFPYAKNIGTKIPPKLSVQNVGYPETLEPLLKHLQDSLSEYGDTSLSTLSVDSNSIDMKNTPLNANYLSDSKSSVLGNNIAPSETASADHSNIPSFAEAAKNF</sequence>
<proteinExistence type="predicted"/>
<protein>
    <submittedName>
        <fullName evidence="1">Uncharacterized protein</fullName>
    </submittedName>
</protein>
<reference evidence="1" key="1">
    <citation type="journal article" date="2020" name="Nature">
        <title>Giant virus diversity and host interactions through global metagenomics.</title>
        <authorList>
            <person name="Schulz F."/>
            <person name="Roux S."/>
            <person name="Paez-Espino D."/>
            <person name="Jungbluth S."/>
            <person name="Walsh D.A."/>
            <person name="Denef V.J."/>
            <person name="McMahon K.D."/>
            <person name="Konstantinidis K.T."/>
            <person name="Eloe-Fadrosh E.A."/>
            <person name="Kyrpides N.C."/>
            <person name="Woyke T."/>
        </authorList>
    </citation>
    <scope>NUCLEOTIDE SEQUENCE</scope>
    <source>
        <strain evidence="1">GVMAG-S-ERX556101-89</strain>
    </source>
</reference>
<dbReference type="AlphaFoldDB" id="A0A6C0FBX0"/>
<evidence type="ECO:0000313" key="1">
    <source>
        <dbReference type="EMBL" id="QHT38361.1"/>
    </source>
</evidence>